<dbReference type="PRINTS" id="PR00388">
    <property type="entry name" value="PDIESTERASE2"/>
</dbReference>
<reference evidence="4" key="1">
    <citation type="submission" date="2017-09" db="EMBL/GenBank/DDBJ databases">
        <title>FDA dAtabase for Regulatory Grade micrObial Sequences (FDA-ARGOS): Supporting development and validation of Infectious Disease Dx tests.</title>
        <authorList>
            <person name="Goldberg B."/>
            <person name="Campos J."/>
            <person name="Tallon L."/>
            <person name="Sadzewicz L."/>
            <person name="Ott S."/>
            <person name="Zhao X."/>
            <person name="Nagaraj S."/>
            <person name="Vavikolanu K."/>
            <person name="Aluvathingal J."/>
            <person name="Nadendla S."/>
            <person name="Geyer C."/>
            <person name="Sichtig H."/>
        </authorList>
    </citation>
    <scope>NUCLEOTIDE SEQUENCE [LARGE SCALE GENOMIC DNA]</scope>
    <source>
        <strain evidence="4">FDAARGOS_370</strain>
    </source>
</reference>
<evidence type="ECO:0000256" key="2">
    <source>
        <dbReference type="SAM" id="Phobius"/>
    </source>
</evidence>
<dbReference type="PANTHER" id="PTHR28283">
    <property type="entry name" value="3',5'-CYCLIC-NUCLEOTIDE PHOSPHODIESTERASE 1"/>
    <property type="match status" value="1"/>
</dbReference>
<dbReference type="PANTHER" id="PTHR28283:SF1">
    <property type="entry name" value="3',5'-CYCLIC-NUCLEOTIDE PHOSPHODIESTERASE 1"/>
    <property type="match status" value="1"/>
</dbReference>
<dbReference type="Proteomes" id="UP000219788">
    <property type="component" value="Unassembled WGS sequence"/>
</dbReference>
<evidence type="ECO:0000313" key="4">
    <source>
        <dbReference type="Proteomes" id="UP000219788"/>
    </source>
</evidence>
<comment type="similarity">
    <text evidence="1">Belongs to the cyclic nucleotide phosphodiesterase class-II family.</text>
</comment>
<dbReference type="SUPFAM" id="SSF56281">
    <property type="entry name" value="Metallo-hydrolase/oxidoreductase"/>
    <property type="match status" value="1"/>
</dbReference>
<evidence type="ECO:0000256" key="1">
    <source>
        <dbReference type="PIRNR" id="PIRNR000962"/>
    </source>
</evidence>
<dbReference type="CDD" id="cd07735">
    <property type="entry name" value="class_II_PDE_MBL-fold"/>
    <property type="match status" value="1"/>
</dbReference>
<protein>
    <submittedName>
        <fullName evidence="3">3',5'-cyclic-nucleotide phosphodiesterase</fullName>
    </submittedName>
</protein>
<dbReference type="InterPro" id="IPR000396">
    <property type="entry name" value="Pdiesterase2"/>
</dbReference>
<name>A0A2A7U0R0_EDWTA</name>
<dbReference type="PIRSF" id="PIRSF000962">
    <property type="entry name" value="Cyc_nuc_PDEase"/>
    <property type="match status" value="1"/>
</dbReference>
<keyword evidence="1" id="KW-0378">Hydrolase</keyword>
<accession>A0A2A7U0R0</accession>
<dbReference type="GO" id="GO:1902660">
    <property type="term" value="P:negative regulation of glucose mediated signaling pathway"/>
    <property type="evidence" value="ECO:0007669"/>
    <property type="project" value="TreeGrafter"/>
</dbReference>
<keyword evidence="2" id="KW-1133">Transmembrane helix</keyword>
<dbReference type="Gene3D" id="3.60.15.10">
    <property type="entry name" value="Ribonuclease Z/Hydroxyacylglutathione hydrolase-like"/>
    <property type="match status" value="1"/>
</dbReference>
<sequence length="351" mass="37624">MAGESIRDDREGEGMWIRRTISCGVVGVVLYGLLALPALAGFQVVALGSGGGLSGDNLPAYLIRHERDTRYLGLDAGSTLPGIAKALAQGAFPEASAERAAPWTPQGYVLRELIVAYFISHAHLDHVAGLLLAAPEDSRKPIYTLANSAETLHNHYFNWKSWPNFSDAGQGQRLGTYRIHSVRPAQRFALGNSGMSAQVYPLSHGGVTSAMILLERSGEYFAYFGDTGADSVEQSSHLDRIWRRLGPLLASGALQGMIIETSFSDAVPQARLFGHLTPHLLNQELTNLARYSGGASALAGFPVVIAHIKPSLQAGETAAQTIMAQLAAGNRNGVAFRHLQQGEHALFSGRE</sequence>
<dbReference type="AlphaFoldDB" id="A0A2A7U0R0"/>
<dbReference type="EMBL" id="PDDV01000013">
    <property type="protein sequence ID" value="PEH71955.1"/>
    <property type="molecule type" value="Genomic_DNA"/>
</dbReference>
<proteinExistence type="inferred from homology"/>
<dbReference type="GO" id="GO:0004115">
    <property type="term" value="F:3',5'-cyclic-AMP phosphodiesterase activity"/>
    <property type="evidence" value="ECO:0007669"/>
    <property type="project" value="UniProtKB-UniRule"/>
</dbReference>
<organism evidence="3 4">
    <name type="scientific">Edwardsiella tarda</name>
    <dbReference type="NCBI Taxonomy" id="636"/>
    <lineage>
        <taxon>Bacteria</taxon>
        <taxon>Pseudomonadati</taxon>
        <taxon>Pseudomonadota</taxon>
        <taxon>Gammaproteobacteria</taxon>
        <taxon>Enterobacterales</taxon>
        <taxon>Hafniaceae</taxon>
        <taxon>Edwardsiella</taxon>
    </lineage>
</organism>
<keyword evidence="2" id="KW-0472">Membrane</keyword>
<dbReference type="Pfam" id="PF02112">
    <property type="entry name" value="PDEase_II"/>
    <property type="match status" value="1"/>
</dbReference>
<dbReference type="STRING" id="636.AAW15_04215"/>
<keyword evidence="1" id="KW-0114">cAMP</keyword>
<keyword evidence="2" id="KW-0812">Transmembrane</keyword>
<feature type="transmembrane region" description="Helical" evidence="2">
    <location>
        <begin position="21"/>
        <end position="40"/>
    </location>
</feature>
<dbReference type="OrthoDB" id="9803916at2"/>
<gene>
    <name evidence="3" type="ORF">CRM76_08490</name>
</gene>
<evidence type="ECO:0000313" key="3">
    <source>
        <dbReference type="EMBL" id="PEH71955.1"/>
    </source>
</evidence>
<dbReference type="GO" id="GO:0047555">
    <property type="term" value="F:3',5'-cyclic-GMP phosphodiesterase activity"/>
    <property type="evidence" value="ECO:0007669"/>
    <property type="project" value="TreeGrafter"/>
</dbReference>
<dbReference type="InterPro" id="IPR036866">
    <property type="entry name" value="RibonucZ/Hydroxyglut_hydro"/>
</dbReference>
<comment type="caution">
    <text evidence="3">The sequence shown here is derived from an EMBL/GenBank/DDBJ whole genome shotgun (WGS) entry which is preliminary data.</text>
</comment>
<dbReference type="GO" id="GO:0006198">
    <property type="term" value="P:cAMP catabolic process"/>
    <property type="evidence" value="ECO:0007669"/>
    <property type="project" value="UniProtKB-UniRule"/>
</dbReference>